<sequence length="164" mass="18603">MIVVHLMLVFSATVSLATFFYICVVLFKIFRPNHSENIFYSMGTIMTVILEESEDISPELLSCLLDSVKNDNKADDSKLSKKTETSQKRKSELSGHGNQMKNKRAANRDCSAILGLKAGRLDDTSGPKIMIARQRSIRGKQKMISVLMLLQSKYWFYNLSTTHF</sequence>
<dbReference type="GO" id="GO:0007064">
    <property type="term" value="P:mitotic sister chromatid cohesion"/>
    <property type="evidence" value="ECO:0007669"/>
    <property type="project" value="InterPro"/>
</dbReference>
<keyword evidence="2" id="KW-0227">DNA damage</keyword>
<reference evidence="7 8" key="1">
    <citation type="journal article" date="2014" name="Agronomy (Basel)">
        <title>A Draft Genome Sequence for Ensete ventricosum, the Drought-Tolerant Tree Against Hunger.</title>
        <authorList>
            <person name="Harrison J."/>
            <person name="Moore K.A."/>
            <person name="Paszkiewicz K."/>
            <person name="Jones T."/>
            <person name="Grant M."/>
            <person name="Ambacheew D."/>
            <person name="Muzemil S."/>
            <person name="Studholme D.J."/>
        </authorList>
    </citation>
    <scope>NUCLEOTIDE SEQUENCE [LARGE SCALE GENOMIC DNA]</scope>
</reference>
<evidence type="ECO:0000256" key="5">
    <source>
        <dbReference type="SAM" id="MobiDB-lite"/>
    </source>
</evidence>
<proteinExistence type="predicted"/>
<evidence type="ECO:0000256" key="6">
    <source>
        <dbReference type="SAM" id="Phobius"/>
    </source>
</evidence>
<feature type="non-terminal residue" evidence="7">
    <location>
        <position position="164"/>
    </location>
</feature>
<dbReference type="GO" id="GO:0006281">
    <property type="term" value="P:DNA repair"/>
    <property type="evidence" value="ECO:0007669"/>
    <property type="project" value="UniProtKB-KW"/>
</dbReference>
<dbReference type="Proteomes" id="UP000287651">
    <property type="component" value="Unassembled WGS sequence"/>
</dbReference>
<keyword evidence="3" id="KW-0234">DNA repair</keyword>
<feature type="compositionally biased region" description="Basic and acidic residues" evidence="5">
    <location>
        <begin position="72"/>
        <end position="93"/>
    </location>
</feature>
<keyword evidence="4" id="KW-0539">Nucleus</keyword>
<evidence type="ECO:0000256" key="1">
    <source>
        <dbReference type="ARBA" id="ARBA00004123"/>
    </source>
</evidence>
<organism evidence="7 8">
    <name type="scientific">Ensete ventricosum</name>
    <name type="common">Abyssinian banana</name>
    <name type="synonym">Musa ensete</name>
    <dbReference type="NCBI Taxonomy" id="4639"/>
    <lineage>
        <taxon>Eukaryota</taxon>
        <taxon>Viridiplantae</taxon>
        <taxon>Streptophyta</taxon>
        <taxon>Embryophyta</taxon>
        <taxon>Tracheophyta</taxon>
        <taxon>Spermatophyta</taxon>
        <taxon>Magnoliopsida</taxon>
        <taxon>Liliopsida</taxon>
        <taxon>Zingiberales</taxon>
        <taxon>Musaceae</taxon>
        <taxon>Ensete</taxon>
    </lineage>
</organism>
<evidence type="ECO:0000256" key="4">
    <source>
        <dbReference type="ARBA" id="ARBA00023242"/>
    </source>
</evidence>
<gene>
    <name evidence="7" type="ORF">B296_00023204</name>
</gene>
<evidence type="ECO:0000313" key="8">
    <source>
        <dbReference type="Proteomes" id="UP000287651"/>
    </source>
</evidence>
<accession>A0A426YF41</accession>
<keyword evidence="6" id="KW-0812">Transmembrane</keyword>
<name>A0A426YF41_ENSVE</name>
<comment type="caution">
    <text evidence="7">The sequence shown here is derived from an EMBL/GenBank/DDBJ whole genome shotgun (WGS) entry which is preliminary data.</text>
</comment>
<dbReference type="PANTHER" id="PTHR12663">
    <property type="entry name" value="ANDROGEN INDUCED INHIBITOR OF PROLIFERATION AS3 / PDS5-RELATED"/>
    <property type="match status" value="1"/>
</dbReference>
<dbReference type="AlphaFoldDB" id="A0A426YF41"/>
<keyword evidence="6" id="KW-1133">Transmembrane helix</keyword>
<dbReference type="GO" id="GO:0005634">
    <property type="term" value="C:nucleus"/>
    <property type="evidence" value="ECO:0007669"/>
    <property type="project" value="UniProtKB-SubCell"/>
</dbReference>
<dbReference type="PANTHER" id="PTHR12663:SF3">
    <property type="entry name" value="SISTER CHROMATID COHESION PROTEIN PDS5 HOMOLOG C"/>
    <property type="match status" value="1"/>
</dbReference>
<feature type="transmembrane region" description="Helical" evidence="6">
    <location>
        <begin position="6"/>
        <end position="27"/>
    </location>
</feature>
<keyword evidence="6" id="KW-0472">Membrane</keyword>
<dbReference type="EMBL" id="AMZH03012839">
    <property type="protein sequence ID" value="RRT50306.1"/>
    <property type="molecule type" value="Genomic_DNA"/>
</dbReference>
<protein>
    <submittedName>
        <fullName evidence="7">Uncharacterized protein</fullName>
    </submittedName>
</protein>
<dbReference type="InterPro" id="IPR039776">
    <property type="entry name" value="Pds5"/>
</dbReference>
<evidence type="ECO:0000256" key="3">
    <source>
        <dbReference type="ARBA" id="ARBA00023204"/>
    </source>
</evidence>
<feature type="region of interest" description="Disordered" evidence="5">
    <location>
        <begin position="72"/>
        <end position="105"/>
    </location>
</feature>
<evidence type="ECO:0000256" key="2">
    <source>
        <dbReference type="ARBA" id="ARBA00022763"/>
    </source>
</evidence>
<dbReference type="GO" id="GO:0000785">
    <property type="term" value="C:chromatin"/>
    <property type="evidence" value="ECO:0007669"/>
    <property type="project" value="TreeGrafter"/>
</dbReference>
<comment type="subcellular location">
    <subcellularLocation>
        <location evidence="1">Nucleus</location>
    </subcellularLocation>
</comment>
<evidence type="ECO:0000313" key="7">
    <source>
        <dbReference type="EMBL" id="RRT50306.1"/>
    </source>
</evidence>